<dbReference type="RefSeq" id="WP_010881762.1">
    <property type="nucleotide sequence ID" value="NC_010741.1"/>
</dbReference>
<dbReference type="InterPro" id="IPR003857">
    <property type="entry name" value="MOSP_N"/>
</dbReference>
<dbReference type="Pfam" id="PF02707">
    <property type="entry name" value="MOSP_N"/>
    <property type="match status" value="1"/>
</dbReference>
<dbReference type="EMBL" id="CP000805">
    <property type="protein sequence ID" value="ACD70740.1"/>
    <property type="molecule type" value="Genomic_DNA"/>
</dbReference>
<dbReference type="GeneID" id="93876098"/>
<reference evidence="3 4" key="1">
    <citation type="journal article" date="2008" name="BMC Microbiol.">
        <title>Complete genome sequence of Treponema pallidum ssp. pallidum strain SS14 determined with oligonucleotide arrays.</title>
        <authorList>
            <person name="Matejkova P."/>
            <person name="Strouhal M."/>
            <person name="Smajs D."/>
            <person name="Norris S.J."/>
            <person name="Palzkill T."/>
            <person name="Petrosino J.F."/>
            <person name="Sodergren E."/>
            <person name="Norton J.E."/>
            <person name="Singh J."/>
            <person name="Richmond T.A."/>
            <person name="Molla M.N."/>
            <person name="Albert T.J."/>
            <person name="Weinstock G.M."/>
        </authorList>
    </citation>
    <scope>NUCLEOTIDE SEQUENCE [LARGE SCALE GENOMIC DNA]</scope>
    <source>
        <strain evidence="3 4">SS14</strain>
    </source>
</reference>
<dbReference type="Proteomes" id="UP000001202">
    <property type="component" value="Chromosome"/>
</dbReference>
<feature type="domain" description="Major outer sheath protein N-terminal" evidence="1">
    <location>
        <begin position="96"/>
        <end position="288"/>
    </location>
</feature>
<dbReference type="InterPro" id="IPR003872">
    <property type="entry name" value="MOSP_C"/>
</dbReference>
<gene>
    <name evidence="3" type="primary">tprE</name>
    <name evidence="3" type="ordered locus">TPASS_0313</name>
</gene>
<organism evidence="3 4">
    <name type="scientific">Treponema pallidum subsp. pallidum (strain SS14)</name>
    <dbReference type="NCBI Taxonomy" id="455434"/>
    <lineage>
        <taxon>Bacteria</taxon>
        <taxon>Pseudomonadati</taxon>
        <taxon>Spirochaetota</taxon>
        <taxon>Spirochaetia</taxon>
        <taxon>Spirochaetales</taxon>
        <taxon>Treponemataceae</taxon>
        <taxon>Treponema</taxon>
    </lineage>
</organism>
<accession>A0A0H3BK73</accession>
<protein>
    <submittedName>
        <fullName evidence="3">Protein TprE</fullName>
    </submittedName>
</protein>
<sequence length="762" mass="81543">MGCMRWGSVLCVVVGVGASGGVLGQEFSPKLTGSATLEWGISYGKGVGSHGQAPGAVMGTGPYNLKHGFRTTNTVGVSFPLVMRTTHTRRGQHPALYAELKVADLQADLSQGKAGFAVKRKGKVEATLHCYGAYLTIGKNPTFLTNFARLWKPWVTAQYQEDAVQYAPGFGGLGGKVGYRAQDIGGSGVSLDVGFLSFASNGAWDSTDPTHSKYGFGADLKLMYARAGHPLCTVELASNVTLEDGYLIGAQKDANNQNKDKLLWNVGGRLTLEPGAGFRFSFALDAGNQHQSEATAAMRTERTRERAQEVALAIFTHAAQEQAKQAADTVGSTIDNSVQVARSVITQIAEGAVKQAHDQIKRTNGTQVVNIDVTVPVNVRQSPVRQPDLPSLTAIAAQLPNVTKLFFLSAGAAAARPIIGQITGVVQNVITQQVQARVAQSTAVAIQQVLVFNQQTVAAEKANTQKHTINGKSYAAHIGSLVSLATNRALPTIRQRVEQAVQENIRRINAVVQQKAQTLTSSQELEKAVYSLFVPTFENLVLGAGALLALLDMHQIAVDALFTAQWKWLSSGIYFATAPANVFGTRVLDNTIASCGDFAGFLKLETKSGDPYTHLLTGLDAGVETRVYIPLTYALYKNNGGTAVRGIQEKEYIRPPVVGKAWCSYRIPVQDYGWVKPSVTVHASTNRAHLNAPAAGGAVGATYLTKEYCAQLRAGISASLIEKTVFSLDWEQGMLSDVPYLLVSECLTQGIGRIVCGVTLSW</sequence>
<evidence type="ECO:0000259" key="1">
    <source>
        <dbReference type="Pfam" id="PF02707"/>
    </source>
</evidence>
<name>A0A0H3BK73_TREPS</name>
<dbReference type="KEGG" id="tpp:TPASS_0313"/>
<evidence type="ECO:0000259" key="2">
    <source>
        <dbReference type="Pfam" id="PF02722"/>
    </source>
</evidence>
<proteinExistence type="predicted"/>
<dbReference type="PATRIC" id="fig|243276.5.peg.330"/>
<evidence type="ECO:0000313" key="4">
    <source>
        <dbReference type="Proteomes" id="UP000001202"/>
    </source>
</evidence>
<dbReference type="AlphaFoldDB" id="A0A0H3BK73"/>
<evidence type="ECO:0000313" key="3">
    <source>
        <dbReference type="EMBL" id="ACD70740.1"/>
    </source>
</evidence>
<feature type="domain" description="Major outer sheath protein C-terminal" evidence="2">
    <location>
        <begin position="559"/>
        <end position="762"/>
    </location>
</feature>
<dbReference type="Pfam" id="PF02722">
    <property type="entry name" value="MOSP_C"/>
    <property type="match status" value="1"/>
</dbReference>